<organism evidence="1 2">
    <name type="scientific">Nocardia vermiculata</name>
    <dbReference type="NCBI Taxonomy" id="257274"/>
    <lineage>
        <taxon>Bacteria</taxon>
        <taxon>Bacillati</taxon>
        <taxon>Actinomycetota</taxon>
        <taxon>Actinomycetes</taxon>
        <taxon>Mycobacteriales</taxon>
        <taxon>Nocardiaceae</taxon>
        <taxon>Nocardia</taxon>
    </lineage>
</organism>
<dbReference type="RefSeq" id="WP_157102891.1">
    <property type="nucleotide sequence ID" value="NZ_JAAXOP010000011.1"/>
</dbReference>
<accession>A0A846Y3M3</accession>
<protein>
    <submittedName>
        <fullName evidence="1">XRE family transcriptional regulator</fullName>
    </submittedName>
</protein>
<reference evidence="1 2" key="1">
    <citation type="submission" date="2020-04" db="EMBL/GenBank/DDBJ databases">
        <title>MicrobeNet Type strains.</title>
        <authorList>
            <person name="Nicholson A.C."/>
        </authorList>
    </citation>
    <scope>NUCLEOTIDE SEQUENCE [LARGE SCALE GENOMIC DNA]</scope>
    <source>
        <strain evidence="1 2">JCM 12354</strain>
    </source>
</reference>
<name>A0A846Y3M3_9NOCA</name>
<dbReference type="Proteomes" id="UP000565711">
    <property type="component" value="Unassembled WGS sequence"/>
</dbReference>
<dbReference type="AlphaFoldDB" id="A0A846Y3M3"/>
<sequence>MSPFDLNAVPADYLRDVDSVDRVGWSDVDKVKAATRLAASSENLHGGGSASSVAGEHLHLFVPLLTGRAVPATRRALLEAVGNLSGVAAFSAFDIADYAESERHFRFALWCADSAGSWELRASTLADMARKVAYLGSADDALSLIELAQVRSDRLSATARAMLGALRAQFLAAVGRPDAAIAEVARADEHFAEHTTEPAVPWLCYYDEAEHMGSTGKAMVPVAEARERIELAAPRIRRAVQLQGAEYPRSRTFSLIRLATITMRLGDPREAAAIGLQAVENAKHFSSHRIYDELTALGRAASAHRRIRDVDEMHQLIANSPKPSWV</sequence>
<evidence type="ECO:0000313" key="2">
    <source>
        <dbReference type="Proteomes" id="UP000565711"/>
    </source>
</evidence>
<keyword evidence="2" id="KW-1185">Reference proteome</keyword>
<gene>
    <name evidence="1" type="ORF">HGA08_18955</name>
</gene>
<proteinExistence type="predicted"/>
<comment type="caution">
    <text evidence="1">The sequence shown here is derived from an EMBL/GenBank/DDBJ whole genome shotgun (WGS) entry which is preliminary data.</text>
</comment>
<dbReference type="EMBL" id="JAAXOP010000011">
    <property type="protein sequence ID" value="NKY52291.1"/>
    <property type="molecule type" value="Genomic_DNA"/>
</dbReference>
<evidence type="ECO:0000313" key="1">
    <source>
        <dbReference type="EMBL" id="NKY52291.1"/>
    </source>
</evidence>